<evidence type="ECO:0000259" key="16">
    <source>
        <dbReference type="PROSITE" id="PS50109"/>
    </source>
</evidence>
<evidence type="ECO:0000256" key="3">
    <source>
        <dbReference type="ARBA" id="ARBA00004496"/>
    </source>
</evidence>
<evidence type="ECO:0000256" key="8">
    <source>
        <dbReference type="ARBA" id="ARBA00022679"/>
    </source>
</evidence>
<dbReference type="Pfam" id="PF07730">
    <property type="entry name" value="HisKA_3"/>
    <property type="match status" value="1"/>
</dbReference>
<evidence type="ECO:0000256" key="14">
    <source>
        <dbReference type="ARBA" id="ARBA00024827"/>
    </source>
</evidence>
<dbReference type="RefSeq" id="WP_231012072.1">
    <property type="nucleotide sequence ID" value="NZ_BAAAEW010000011.1"/>
</dbReference>
<keyword evidence="18" id="KW-1185">Reference proteome</keyword>
<keyword evidence="6" id="KW-0004">4Fe-4S</keyword>
<dbReference type="InterPro" id="IPR050482">
    <property type="entry name" value="Sensor_HK_TwoCompSys"/>
</dbReference>
<accession>A0ABN1JZQ9</accession>
<keyword evidence="10" id="KW-0418">Kinase</keyword>
<evidence type="ECO:0000256" key="13">
    <source>
        <dbReference type="ARBA" id="ARBA00023014"/>
    </source>
</evidence>
<dbReference type="CDD" id="cd16917">
    <property type="entry name" value="HATPase_UhpB-NarQ-NarX-like"/>
    <property type="match status" value="1"/>
</dbReference>
<gene>
    <name evidence="17" type="ORF">GCM10009107_21820</name>
</gene>
<evidence type="ECO:0000256" key="1">
    <source>
        <dbReference type="ARBA" id="ARBA00000085"/>
    </source>
</evidence>
<keyword evidence="9" id="KW-0479">Metal-binding</keyword>
<evidence type="ECO:0000256" key="6">
    <source>
        <dbReference type="ARBA" id="ARBA00022485"/>
    </source>
</evidence>
<keyword evidence="11" id="KW-0408">Iron</keyword>
<dbReference type="PRINTS" id="PR00344">
    <property type="entry name" value="BCTRLSENSOR"/>
</dbReference>
<evidence type="ECO:0000256" key="11">
    <source>
        <dbReference type="ARBA" id="ARBA00023004"/>
    </source>
</evidence>
<dbReference type="Proteomes" id="UP001500279">
    <property type="component" value="Unassembled WGS sequence"/>
</dbReference>
<dbReference type="SUPFAM" id="SSF55874">
    <property type="entry name" value="ATPase domain of HSP90 chaperone/DNA topoisomerase II/histidine kinase"/>
    <property type="match status" value="1"/>
</dbReference>
<evidence type="ECO:0000256" key="5">
    <source>
        <dbReference type="ARBA" id="ARBA00017322"/>
    </source>
</evidence>
<comment type="function">
    <text evidence="14">Member of the two-component regulatory system NreB/NreC involved in the control of dissimilatory nitrate/nitrite reduction in response to oxygen. NreB functions as a direct oxygen sensor histidine kinase which is autophosphorylated, in the absence of oxygen, probably at the conserved histidine residue, and transfers its phosphate group probably to a conserved aspartate residue of NreC. NreB/NreC activates the expression of the nitrate (narGHJI) and nitrite (nir) reductase operons, as well as the putative nitrate transporter gene narT.</text>
</comment>
<keyword evidence="7" id="KW-0963">Cytoplasm</keyword>
<proteinExistence type="predicted"/>
<evidence type="ECO:0000256" key="7">
    <source>
        <dbReference type="ARBA" id="ARBA00022490"/>
    </source>
</evidence>
<dbReference type="InterPro" id="IPR004358">
    <property type="entry name" value="Sig_transdc_His_kin-like_C"/>
</dbReference>
<dbReference type="EMBL" id="BAAAEW010000011">
    <property type="protein sequence ID" value="GAA0750319.1"/>
    <property type="molecule type" value="Genomic_DNA"/>
</dbReference>
<evidence type="ECO:0000256" key="10">
    <source>
        <dbReference type="ARBA" id="ARBA00022777"/>
    </source>
</evidence>
<dbReference type="EC" id="2.7.13.3" evidence="4"/>
<evidence type="ECO:0000313" key="18">
    <source>
        <dbReference type="Proteomes" id="UP001500279"/>
    </source>
</evidence>
<dbReference type="InterPro" id="IPR005467">
    <property type="entry name" value="His_kinase_dom"/>
</dbReference>
<comment type="cofactor">
    <cofactor evidence="2">
        <name>[4Fe-4S] cluster</name>
        <dbReference type="ChEBI" id="CHEBI:49883"/>
    </cofactor>
</comment>
<evidence type="ECO:0000256" key="2">
    <source>
        <dbReference type="ARBA" id="ARBA00001966"/>
    </source>
</evidence>
<dbReference type="PANTHER" id="PTHR24421:SF58">
    <property type="entry name" value="SIGNAL TRANSDUCTION HISTIDINE-PROTEIN KINASE_PHOSPHATASE UHPB"/>
    <property type="match status" value="1"/>
</dbReference>
<organism evidence="17 18">
    <name type="scientific">Ideonella azotifigens</name>
    <dbReference type="NCBI Taxonomy" id="513160"/>
    <lineage>
        <taxon>Bacteria</taxon>
        <taxon>Pseudomonadati</taxon>
        <taxon>Pseudomonadota</taxon>
        <taxon>Betaproteobacteria</taxon>
        <taxon>Burkholderiales</taxon>
        <taxon>Sphaerotilaceae</taxon>
        <taxon>Ideonella</taxon>
    </lineage>
</organism>
<dbReference type="InterPro" id="IPR036890">
    <property type="entry name" value="HATPase_C_sf"/>
</dbReference>
<reference evidence="17 18" key="1">
    <citation type="journal article" date="2019" name="Int. J. Syst. Evol. Microbiol.">
        <title>The Global Catalogue of Microorganisms (GCM) 10K type strain sequencing project: providing services to taxonomists for standard genome sequencing and annotation.</title>
        <authorList>
            <consortium name="The Broad Institute Genomics Platform"/>
            <consortium name="The Broad Institute Genome Sequencing Center for Infectious Disease"/>
            <person name="Wu L."/>
            <person name="Ma J."/>
        </authorList>
    </citation>
    <scope>NUCLEOTIDE SEQUENCE [LARGE SCALE GENOMIC DNA]</scope>
    <source>
        <strain evidence="17 18">JCM 15503</strain>
    </source>
</reference>
<name>A0ABN1JZQ9_9BURK</name>
<evidence type="ECO:0000256" key="4">
    <source>
        <dbReference type="ARBA" id="ARBA00012438"/>
    </source>
</evidence>
<protein>
    <recommendedName>
        <fullName evidence="5">Oxygen sensor histidine kinase NreB</fullName>
        <ecNumber evidence="4">2.7.13.3</ecNumber>
    </recommendedName>
    <alternativeName>
        <fullName evidence="15">Nitrogen regulation protein B</fullName>
    </alternativeName>
</protein>
<dbReference type="Gene3D" id="3.30.565.10">
    <property type="entry name" value="Histidine kinase-like ATPase, C-terminal domain"/>
    <property type="match status" value="1"/>
</dbReference>
<evidence type="ECO:0000256" key="9">
    <source>
        <dbReference type="ARBA" id="ARBA00022723"/>
    </source>
</evidence>
<comment type="caution">
    <text evidence="17">The sequence shown here is derived from an EMBL/GenBank/DDBJ whole genome shotgun (WGS) entry which is preliminary data.</text>
</comment>
<dbReference type="InterPro" id="IPR011712">
    <property type="entry name" value="Sig_transdc_His_kin_sub3_dim/P"/>
</dbReference>
<evidence type="ECO:0000313" key="17">
    <source>
        <dbReference type="EMBL" id="GAA0750319.1"/>
    </source>
</evidence>
<dbReference type="PANTHER" id="PTHR24421">
    <property type="entry name" value="NITRATE/NITRITE SENSOR PROTEIN NARX-RELATED"/>
    <property type="match status" value="1"/>
</dbReference>
<sequence length="332" mass="35853">MAGEPTTRPGGRPAASRWRSDLWIVLALALACYGLSRVLNLSEWLVAQSGPYERWQLDELPLTGMVFAFGVAWYAWRRRYETESALRAREQAEARASELLAHNRELAQQLLAVQESERLALARELHDEFGQRCSAILIETACLRRCAADDRAALLGAAARADIAAQSLYQLVGGLLRRLRPANLDALGLVAALQELCESWEERSGVACVLHREDMAEALPERVNIAVYRVAQEALTNVMRHAHANQVRLVLARETTGGVCLSVADDGCGMDPARATRGLGLLGASERAAALGGELRVESTPGAGVRLSLHIPLPAAVAPVAEQATVSARAVA</sequence>
<comment type="catalytic activity">
    <reaction evidence="1">
        <text>ATP + protein L-histidine = ADP + protein N-phospho-L-histidine.</text>
        <dbReference type="EC" id="2.7.13.3"/>
    </reaction>
</comment>
<dbReference type="Pfam" id="PF02518">
    <property type="entry name" value="HATPase_c"/>
    <property type="match status" value="1"/>
</dbReference>
<dbReference type="Gene3D" id="1.20.5.1930">
    <property type="match status" value="1"/>
</dbReference>
<keyword evidence="8" id="KW-0808">Transferase</keyword>
<dbReference type="PROSITE" id="PS50109">
    <property type="entry name" value="HIS_KIN"/>
    <property type="match status" value="1"/>
</dbReference>
<dbReference type="InterPro" id="IPR003594">
    <property type="entry name" value="HATPase_dom"/>
</dbReference>
<comment type="subcellular location">
    <subcellularLocation>
        <location evidence="3">Cytoplasm</location>
    </subcellularLocation>
</comment>
<evidence type="ECO:0000256" key="15">
    <source>
        <dbReference type="ARBA" id="ARBA00030800"/>
    </source>
</evidence>
<evidence type="ECO:0000256" key="12">
    <source>
        <dbReference type="ARBA" id="ARBA00023012"/>
    </source>
</evidence>
<keyword evidence="12" id="KW-0902">Two-component regulatory system</keyword>
<keyword evidence="13" id="KW-0411">Iron-sulfur</keyword>
<dbReference type="SMART" id="SM00387">
    <property type="entry name" value="HATPase_c"/>
    <property type="match status" value="1"/>
</dbReference>
<feature type="domain" description="Histidine kinase" evidence="16">
    <location>
        <begin position="227"/>
        <end position="315"/>
    </location>
</feature>